<gene>
    <name evidence="1" type="ORF">UFOVP171_35</name>
</gene>
<name>A0A6J7WIT8_9CAUD</name>
<dbReference type="InterPro" id="IPR011604">
    <property type="entry name" value="PDDEXK-like_dom_sf"/>
</dbReference>
<dbReference type="Pfam" id="PF10926">
    <property type="entry name" value="DUF2800"/>
    <property type="match status" value="1"/>
</dbReference>
<dbReference type="InterPro" id="IPR021229">
    <property type="entry name" value="DUF2800"/>
</dbReference>
<proteinExistence type="predicted"/>
<accession>A0A6J7WIT8</accession>
<dbReference type="Gene3D" id="3.90.320.10">
    <property type="match status" value="1"/>
</dbReference>
<dbReference type="EMBL" id="LR798214">
    <property type="protein sequence ID" value="CAB5194893.1"/>
    <property type="molecule type" value="Genomic_DNA"/>
</dbReference>
<evidence type="ECO:0008006" key="2">
    <source>
        <dbReference type="Google" id="ProtNLM"/>
    </source>
</evidence>
<reference evidence="1" key="1">
    <citation type="submission" date="2020-05" db="EMBL/GenBank/DDBJ databases">
        <authorList>
            <person name="Chiriac C."/>
            <person name="Salcher M."/>
            <person name="Ghai R."/>
            <person name="Kavagutti S V."/>
        </authorList>
    </citation>
    <scope>NUCLEOTIDE SEQUENCE</scope>
</reference>
<protein>
    <recommendedName>
        <fullName evidence="2">DUF2800 domain-containing protein</fullName>
    </recommendedName>
</protein>
<sequence length="375" mass="40710">MQHSSVVGGSTAKRVINCPGSVKLAAQMPPQPSSKYADEGTLLHNAIATVLETDCDPMSLVGTKYNDITLTAELVEEKMLPALAALDEIDPAKTAELMIESHVDFGDFLPGAFGSTDVLMRVGDKAVVLDWKFGSGIPVSAEENPQLMFYAAAAMRSAKTQWVFRGAETIELVIVQPPHIRRWEVSRRRLEVFEIDLRNAVRQSEAPEAPVKHGDWCKFCPAKPICPVMNGAVERALKTQLDTVSPELVGAMLKNADLLEDWIKQLRQFALQRLENGANVPGYKLVAKRATRQWADEATAVAALTALGVDESELMVTELKSPAQVEKVLKKSKLALPDDLIVSVSSGHTLADEADARPPVVLIGAQLTAALSKIQ</sequence>
<organism evidence="1">
    <name type="scientific">uncultured Caudovirales phage</name>
    <dbReference type="NCBI Taxonomy" id="2100421"/>
    <lineage>
        <taxon>Viruses</taxon>
        <taxon>Duplodnaviria</taxon>
        <taxon>Heunggongvirae</taxon>
        <taxon>Uroviricota</taxon>
        <taxon>Caudoviricetes</taxon>
        <taxon>Peduoviridae</taxon>
        <taxon>Maltschvirus</taxon>
        <taxon>Maltschvirus maltsch</taxon>
    </lineage>
</organism>
<evidence type="ECO:0000313" key="1">
    <source>
        <dbReference type="EMBL" id="CAB5194893.1"/>
    </source>
</evidence>